<proteinExistence type="predicted"/>
<organism evidence="1">
    <name type="scientific">Blumeria graminis f. sp. tritici 96224</name>
    <dbReference type="NCBI Taxonomy" id="1268274"/>
    <lineage>
        <taxon>Eukaryota</taxon>
        <taxon>Fungi</taxon>
        <taxon>Dikarya</taxon>
        <taxon>Ascomycota</taxon>
        <taxon>Pezizomycotina</taxon>
        <taxon>Leotiomycetes</taxon>
        <taxon>Erysiphales</taxon>
        <taxon>Erysiphaceae</taxon>
        <taxon>Blumeria</taxon>
    </lineage>
</organism>
<dbReference type="AlphaFoldDB" id="A0A381L4V6"/>
<evidence type="ECO:0000313" key="1">
    <source>
        <dbReference type="EMBL" id="SUZ08246.1"/>
    </source>
</evidence>
<accession>A0A381L4V6</accession>
<reference evidence="1" key="1">
    <citation type="submission" date="2018-07" db="EMBL/GenBank/DDBJ databases">
        <authorList>
            <person name="Quirk P.G."/>
            <person name="Krulwich T.A."/>
        </authorList>
    </citation>
    <scope>NUCLEOTIDE SEQUENCE</scope>
    <source>
        <strain evidence="1">96224</strain>
    </source>
</reference>
<sequence length="57" mass="6367">MLGSAPSRRSPSTKTFLTSFWDFWLSCGTNRGRGETLPSIFRPATPDWSASWNASNE</sequence>
<name>A0A381L4V6_BLUGR</name>
<gene>
    <name evidence="1" type="ORF">BGT96224V2_LOCUS1444</name>
</gene>
<protein>
    <submittedName>
        <fullName evidence="1">Bgt-20997</fullName>
    </submittedName>
</protein>
<dbReference type="EMBL" id="UIGY01000015">
    <property type="protein sequence ID" value="SUZ08246.1"/>
    <property type="molecule type" value="Genomic_DNA"/>
</dbReference>